<accession>A0A8E0VNE1</accession>
<protein>
    <submittedName>
        <fullName evidence="1">Uncharacterized protein</fullName>
    </submittedName>
</protein>
<gene>
    <name evidence="1" type="ORF">FBUS_10805</name>
</gene>
<name>A0A8E0VNE1_9TREM</name>
<dbReference type="EMBL" id="LUCM01003683">
    <property type="protein sequence ID" value="KAA0195477.1"/>
    <property type="molecule type" value="Genomic_DNA"/>
</dbReference>
<evidence type="ECO:0000313" key="2">
    <source>
        <dbReference type="Proteomes" id="UP000728185"/>
    </source>
</evidence>
<comment type="caution">
    <text evidence="1">The sequence shown here is derived from an EMBL/GenBank/DDBJ whole genome shotgun (WGS) entry which is preliminary data.</text>
</comment>
<sequence>MSRYREFMQEDTEAIEKLISQVKQTSLTEDFSVNTDGDEKLLLPGYYRCISTAYLPFISAALTMETALISEARAHWMSQLELVKLIAAILIVRYSLVATYWEDEQLCVDGDYELVDTEADPQLVHRSAQLYHKHAACTGLDKSVANLLVATKLSWWETGEHIQRTPMPCYMRDAIRQCGLDETLEEHQNVVDCVGRWTSTLKMLNTFGIVTRHCLSLWHASEPFVLSGLVQLCPAGNAELTFCVCVFRAAKNSPTWRMWDLDGVIMQTIRMYDHICSAWSAVYHESASYLTGETDQVRVPLPKKALEKAVKIVKYCVPERQCSSVRRLRWFQTMARLVVLTETQTPSALHIDDETAIVLEHLAELIEAKEYLSERFQPMKM</sequence>
<reference evidence="1" key="1">
    <citation type="submission" date="2019-05" db="EMBL/GenBank/DDBJ databases">
        <title>Annotation for the trematode Fasciolopsis buski.</title>
        <authorList>
            <person name="Choi Y.-J."/>
        </authorList>
    </citation>
    <scope>NUCLEOTIDE SEQUENCE</scope>
    <source>
        <strain evidence="1">HT</strain>
        <tissue evidence="1">Whole worm</tissue>
    </source>
</reference>
<proteinExistence type="predicted"/>
<evidence type="ECO:0000313" key="1">
    <source>
        <dbReference type="EMBL" id="KAA0195477.1"/>
    </source>
</evidence>
<dbReference type="Proteomes" id="UP000728185">
    <property type="component" value="Unassembled WGS sequence"/>
</dbReference>
<keyword evidence="2" id="KW-1185">Reference proteome</keyword>
<organism evidence="1 2">
    <name type="scientific">Fasciolopsis buskii</name>
    <dbReference type="NCBI Taxonomy" id="27845"/>
    <lineage>
        <taxon>Eukaryota</taxon>
        <taxon>Metazoa</taxon>
        <taxon>Spiralia</taxon>
        <taxon>Lophotrochozoa</taxon>
        <taxon>Platyhelminthes</taxon>
        <taxon>Trematoda</taxon>
        <taxon>Digenea</taxon>
        <taxon>Plagiorchiida</taxon>
        <taxon>Echinostomata</taxon>
        <taxon>Echinostomatoidea</taxon>
        <taxon>Fasciolidae</taxon>
        <taxon>Fasciolopsis</taxon>
    </lineage>
</organism>
<dbReference type="AlphaFoldDB" id="A0A8E0VNE1"/>
<dbReference type="OrthoDB" id="6269477at2759"/>